<dbReference type="PANTHER" id="PTHR36966:SF1">
    <property type="entry name" value="REP-ASSOCIATED TYROSINE TRANSPOSASE"/>
    <property type="match status" value="1"/>
</dbReference>
<dbReference type="GO" id="GO:0006313">
    <property type="term" value="P:DNA transposition"/>
    <property type="evidence" value="ECO:0007669"/>
    <property type="project" value="InterPro"/>
</dbReference>
<dbReference type="InterPro" id="IPR036515">
    <property type="entry name" value="Transposase_17_sf"/>
</dbReference>
<evidence type="ECO:0000313" key="3">
    <source>
        <dbReference type="Proteomes" id="UP000217830"/>
    </source>
</evidence>
<dbReference type="SUPFAM" id="SSF143422">
    <property type="entry name" value="Transposase IS200-like"/>
    <property type="match status" value="1"/>
</dbReference>
<protein>
    <submittedName>
        <fullName evidence="2">Transposase</fullName>
    </submittedName>
</protein>
<dbReference type="InterPro" id="IPR052715">
    <property type="entry name" value="RAYT_transposase"/>
</dbReference>
<evidence type="ECO:0000313" key="2">
    <source>
        <dbReference type="EMBL" id="PAW57462.1"/>
    </source>
</evidence>
<sequence length="152" mass="17518">MPVKPNTYRLRLGRHSETGRAYFVTSVVYDRQPVFSDWRTGRLLVAEFRHAHEQGLIESIAWVIMPDHFHWLMQLSSGSLGAVVGAVKARCTQTVNRKTGRRGRLWQTGFHDRAIRDGEDLKPFARYIIANPLRAGLVERIGDYPLWDACWL</sequence>
<feature type="domain" description="Transposase IS200-like" evidence="1">
    <location>
        <begin position="17"/>
        <end position="131"/>
    </location>
</feature>
<organism evidence="2 3">
    <name type="scientific">Pseudomonas moraviensis</name>
    <dbReference type="NCBI Taxonomy" id="321662"/>
    <lineage>
        <taxon>Bacteria</taxon>
        <taxon>Pseudomonadati</taxon>
        <taxon>Pseudomonadota</taxon>
        <taxon>Gammaproteobacteria</taxon>
        <taxon>Pseudomonadales</taxon>
        <taxon>Pseudomonadaceae</taxon>
        <taxon>Pseudomonas</taxon>
    </lineage>
</organism>
<dbReference type="AlphaFoldDB" id="A0A2A2PPS8"/>
<gene>
    <name evidence="2" type="ORF">CKQ80_19925</name>
</gene>
<dbReference type="Proteomes" id="UP000217830">
    <property type="component" value="Unassembled WGS sequence"/>
</dbReference>
<proteinExistence type="predicted"/>
<dbReference type="RefSeq" id="WP_095668394.1">
    <property type="nucleotide sequence ID" value="NZ_NRSS01000003.1"/>
</dbReference>
<accession>A0A2A2PPS8</accession>
<evidence type="ECO:0000259" key="1">
    <source>
        <dbReference type="SMART" id="SM01321"/>
    </source>
</evidence>
<dbReference type="Pfam" id="PF01797">
    <property type="entry name" value="Y1_Tnp"/>
    <property type="match status" value="1"/>
</dbReference>
<reference evidence="2 3" key="1">
    <citation type="submission" date="2017-08" db="EMBL/GenBank/DDBJ databases">
        <title>Draft Genome Sequence of Pseudomonas moraviensis TYU6, isolated from Taxus cuspidata by using PacBio Single-Molecule Real-Time Technology.</title>
        <authorList>
            <person name="Baek K.-H."/>
            <person name="Mishra A.K."/>
        </authorList>
    </citation>
    <scope>NUCLEOTIDE SEQUENCE [LARGE SCALE GENOMIC DNA]</scope>
    <source>
        <strain evidence="2 3">TYU6</strain>
    </source>
</reference>
<dbReference type="PANTHER" id="PTHR36966">
    <property type="entry name" value="REP-ASSOCIATED TYROSINE TRANSPOSASE"/>
    <property type="match status" value="1"/>
</dbReference>
<dbReference type="SMART" id="SM01321">
    <property type="entry name" value="Y1_Tnp"/>
    <property type="match status" value="1"/>
</dbReference>
<comment type="caution">
    <text evidence="2">The sequence shown here is derived from an EMBL/GenBank/DDBJ whole genome shotgun (WGS) entry which is preliminary data.</text>
</comment>
<keyword evidence="3" id="KW-1185">Reference proteome</keyword>
<dbReference type="GO" id="GO:0004803">
    <property type="term" value="F:transposase activity"/>
    <property type="evidence" value="ECO:0007669"/>
    <property type="project" value="InterPro"/>
</dbReference>
<dbReference type="GO" id="GO:0043565">
    <property type="term" value="F:sequence-specific DNA binding"/>
    <property type="evidence" value="ECO:0007669"/>
    <property type="project" value="TreeGrafter"/>
</dbReference>
<dbReference type="Gene3D" id="3.30.70.1290">
    <property type="entry name" value="Transposase IS200-like"/>
    <property type="match status" value="1"/>
</dbReference>
<dbReference type="EMBL" id="NRST01000001">
    <property type="protein sequence ID" value="PAW57462.1"/>
    <property type="molecule type" value="Genomic_DNA"/>
</dbReference>
<name>A0A2A2PPS8_9PSED</name>
<dbReference type="InterPro" id="IPR002686">
    <property type="entry name" value="Transposase_17"/>
</dbReference>
<dbReference type="NCBIfam" id="NF047646">
    <property type="entry name" value="REP_Tyr_transpos"/>
    <property type="match status" value="1"/>
</dbReference>